<dbReference type="NCBIfam" id="TIGR01414">
    <property type="entry name" value="autotrans_barl"/>
    <property type="match status" value="1"/>
</dbReference>
<dbReference type="InterPro" id="IPR036709">
    <property type="entry name" value="Autotransporte_beta_dom_sf"/>
</dbReference>
<dbReference type="Gene3D" id="2.40.128.130">
    <property type="entry name" value="Autotransporter beta-domain"/>
    <property type="match status" value="1"/>
</dbReference>
<organism evidence="2 3">
    <name type="scientific">Serratia marcescens</name>
    <dbReference type="NCBI Taxonomy" id="615"/>
    <lineage>
        <taxon>Bacteria</taxon>
        <taxon>Pseudomonadati</taxon>
        <taxon>Pseudomonadota</taxon>
        <taxon>Gammaproteobacteria</taxon>
        <taxon>Enterobacterales</taxon>
        <taxon>Yersiniaceae</taxon>
        <taxon>Serratia</taxon>
    </lineage>
</organism>
<protein>
    <submittedName>
        <fullName evidence="2">Autotransporter outer membrane beta-barrel domain-containing protein</fullName>
    </submittedName>
</protein>
<name>A0ABX5N784_SERMA</name>
<dbReference type="InterPro" id="IPR006315">
    <property type="entry name" value="OM_autotransptr_brl_dom"/>
</dbReference>
<reference evidence="2 3" key="2">
    <citation type="submission" date="2018-06" db="EMBL/GenBank/DDBJ databases">
        <title>Serratia marcescens genome sequencing and assembly.</title>
        <authorList>
            <person name="Martins R.C.R."/>
            <person name="Perdigao-Neto L.V."/>
            <person name="Costa S.F."/>
            <person name="Levin A.S.S."/>
        </authorList>
    </citation>
    <scope>NUCLEOTIDE SEQUENCE [LARGE SCALE GENOMIC DNA]</scope>
    <source>
        <strain evidence="2 3">1283</strain>
    </source>
</reference>
<proteinExistence type="predicted"/>
<dbReference type="Proteomes" id="UP000247823">
    <property type="component" value="Unassembled WGS sequence"/>
</dbReference>
<dbReference type="PROSITE" id="PS51208">
    <property type="entry name" value="AUTOTRANSPORTER"/>
    <property type="match status" value="1"/>
</dbReference>
<keyword evidence="3" id="KW-1185">Reference proteome</keyword>
<evidence type="ECO:0000259" key="1">
    <source>
        <dbReference type="PROSITE" id="PS51208"/>
    </source>
</evidence>
<evidence type="ECO:0000313" key="3">
    <source>
        <dbReference type="Proteomes" id="UP000247823"/>
    </source>
</evidence>
<feature type="domain" description="Autotransporter" evidence="1">
    <location>
        <begin position="110"/>
        <end position="384"/>
    </location>
</feature>
<accession>A0ABX5N784</accession>
<feature type="non-terminal residue" evidence="2">
    <location>
        <position position="1"/>
    </location>
</feature>
<dbReference type="EMBL" id="QJQB01000528">
    <property type="protein sequence ID" value="PYA57625.1"/>
    <property type="molecule type" value="Genomic_DNA"/>
</dbReference>
<dbReference type="RefSeq" id="WP_146223485.1">
    <property type="nucleotide sequence ID" value="NZ_QJQB01000528.1"/>
</dbReference>
<dbReference type="SUPFAM" id="SSF103515">
    <property type="entry name" value="Autotransporter"/>
    <property type="match status" value="1"/>
</dbReference>
<reference evidence="3" key="1">
    <citation type="submission" date="2018-06" db="EMBL/GenBank/DDBJ databases">
        <title>Serratia marcescens genome sequencing and assembly.</title>
        <authorList>
            <person name="Martins R.C."/>
            <person name="Perdigao-Neto L.V."/>
            <person name="Costa S.F."/>
            <person name="Levin A.S.S."/>
        </authorList>
    </citation>
    <scope>NUCLEOTIDE SEQUENCE [LARGE SCALE GENOMIC DNA]</scope>
    <source>
        <strain evidence="3">1283</strain>
    </source>
</reference>
<dbReference type="InterPro" id="IPR005546">
    <property type="entry name" value="Autotransporte_beta"/>
</dbReference>
<comment type="caution">
    <text evidence="2">The sequence shown here is derived from an EMBL/GenBank/DDBJ whole genome shotgun (WGS) entry which is preliminary data.</text>
</comment>
<dbReference type="SMART" id="SM00869">
    <property type="entry name" value="Autotransporter"/>
    <property type="match status" value="1"/>
</dbReference>
<gene>
    <name evidence="2" type="ORF">DMW51_23385</name>
</gene>
<evidence type="ECO:0000313" key="2">
    <source>
        <dbReference type="EMBL" id="PYA57625.1"/>
    </source>
</evidence>
<sequence>PGGENPGSGKPGIFQTVAESGNQWNTAGALSTLVQNGPSLALYNSLLLLSAPEAREAFNQLSGEVYPSMQSNLIAGSTQLFNVLNQRMLRLFDNDSLPIPPLAMSLVQPAQAQNSGVWGQTFSSWGRNSGNGNVGKLDGNTTGFLLGADRKLADHNVRIGGYFGYSRGDYDVDSRRSKADTDNYHLGLYAAGQQDAFSLRGALGYTWHKIEGKRNVDFSGFSDRLKSDYDANSLLAFTEAGYRFGQPEMNVEPFINLSYIRLHTDSFQESGGAAALSVRNETMNTFYSTLGVRGVTELPKNVSLYGSLGWQHAYGDKNTSSRMAFAGSDAFVTQGQAVDDNVMVGDIGVSVKLSRAATLDVGYQGQFGADTRVNSVNANLRWSF</sequence>
<dbReference type="Pfam" id="PF03797">
    <property type="entry name" value="Autotransporter"/>
    <property type="match status" value="1"/>
</dbReference>